<evidence type="ECO:0000313" key="16">
    <source>
        <dbReference type="EMBL" id="GAA4806142.1"/>
    </source>
</evidence>
<dbReference type="PROSITE" id="PS50880">
    <property type="entry name" value="TOPRIM"/>
    <property type="match status" value="1"/>
</dbReference>
<dbReference type="InterPro" id="IPR034151">
    <property type="entry name" value="TOPRIM_DnaG_bac"/>
</dbReference>
<dbReference type="PIRSF" id="PIRSF002811">
    <property type="entry name" value="DnaG"/>
    <property type="match status" value="1"/>
</dbReference>
<dbReference type="NCBIfam" id="TIGR01391">
    <property type="entry name" value="dnaG"/>
    <property type="match status" value="1"/>
</dbReference>
<comment type="subunit">
    <text evidence="12">Monomer. Interacts with DnaB.</text>
</comment>
<name>A0ABP9CA33_9ACTN</name>
<evidence type="ECO:0000256" key="11">
    <source>
        <dbReference type="ARBA" id="ARBA00023163"/>
    </source>
</evidence>
<dbReference type="EC" id="2.7.7.101" evidence="12"/>
<comment type="cofactor">
    <cofactor evidence="12 13">
        <name>Zn(2+)</name>
        <dbReference type="ChEBI" id="CHEBI:29105"/>
    </cofactor>
    <text evidence="12 13">Binds 1 zinc ion per monomer.</text>
</comment>
<keyword evidence="1 12" id="KW-0240">DNA-directed RNA polymerase</keyword>
<dbReference type="InterPro" id="IPR013173">
    <property type="entry name" value="DNA_primase_DnaG_DnaB-bd_dom"/>
</dbReference>
<dbReference type="SMART" id="SM00400">
    <property type="entry name" value="ZnF_CHCC"/>
    <property type="match status" value="1"/>
</dbReference>
<keyword evidence="4 12" id="KW-0548">Nucleotidyltransferase</keyword>
<dbReference type="InterPro" id="IPR050219">
    <property type="entry name" value="DnaG_primase"/>
</dbReference>
<evidence type="ECO:0000259" key="15">
    <source>
        <dbReference type="PROSITE" id="PS50880"/>
    </source>
</evidence>
<keyword evidence="8 12" id="KW-0862">Zinc</keyword>
<dbReference type="InterPro" id="IPR030846">
    <property type="entry name" value="DnaG_bac"/>
</dbReference>
<evidence type="ECO:0000256" key="6">
    <source>
        <dbReference type="ARBA" id="ARBA00022723"/>
    </source>
</evidence>
<evidence type="ECO:0000256" key="10">
    <source>
        <dbReference type="ARBA" id="ARBA00023125"/>
    </source>
</evidence>
<comment type="similarity">
    <text evidence="12 13">Belongs to the DnaG primase family.</text>
</comment>
<keyword evidence="2 12" id="KW-0639">Primosome</keyword>
<dbReference type="Gene3D" id="3.40.1360.10">
    <property type="match status" value="1"/>
</dbReference>
<evidence type="ECO:0000256" key="4">
    <source>
        <dbReference type="ARBA" id="ARBA00022695"/>
    </source>
</evidence>
<keyword evidence="11 12" id="KW-0804">Transcription</keyword>
<evidence type="ECO:0000256" key="9">
    <source>
        <dbReference type="ARBA" id="ARBA00022842"/>
    </source>
</evidence>
<dbReference type="HAMAP" id="MF_00974">
    <property type="entry name" value="DNA_primase_DnaG"/>
    <property type="match status" value="1"/>
</dbReference>
<dbReference type="SMART" id="SM00766">
    <property type="entry name" value="DnaG_DnaB_bind"/>
    <property type="match status" value="1"/>
</dbReference>
<comment type="catalytic activity">
    <reaction evidence="12">
        <text>ssDNA + n NTP = ssDNA/pppN(pN)n-1 hybrid + (n-1) diphosphate.</text>
        <dbReference type="EC" id="2.7.7.101"/>
    </reaction>
</comment>
<dbReference type="Gene3D" id="3.90.580.10">
    <property type="entry name" value="Zinc finger, CHC2-type domain"/>
    <property type="match status" value="1"/>
</dbReference>
<dbReference type="Pfam" id="PF01807">
    <property type="entry name" value="Zn_ribbon_DnaG"/>
    <property type="match status" value="1"/>
</dbReference>
<keyword evidence="10 12" id="KW-0238">DNA-binding</keyword>
<dbReference type="InterPro" id="IPR006295">
    <property type="entry name" value="DNA_primase_DnaG"/>
</dbReference>
<organism evidence="16 17">
    <name type="scientific">Streptomyces ziwulingensis</name>
    <dbReference type="NCBI Taxonomy" id="1045501"/>
    <lineage>
        <taxon>Bacteria</taxon>
        <taxon>Bacillati</taxon>
        <taxon>Actinomycetota</taxon>
        <taxon>Actinomycetes</taxon>
        <taxon>Kitasatosporales</taxon>
        <taxon>Streptomycetaceae</taxon>
        <taxon>Streptomyces</taxon>
    </lineage>
</organism>
<keyword evidence="6 12" id="KW-0479">Metal-binding</keyword>
<accession>A0ABP9CA33</accession>
<evidence type="ECO:0000256" key="3">
    <source>
        <dbReference type="ARBA" id="ARBA00022679"/>
    </source>
</evidence>
<evidence type="ECO:0000256" key="12">
    <source>
        <dbReference type="HAMAP-Rule" id="MF_00974"/>
    </source>
</evidence>
<dbReference type="Pfam" id="PF08278">
    <property type="entry name" value="DnaG_DnaB_bind"/>
    <property type="match status" value="1"/>
</dbReference>
<dbReference type="RefSeq" id="WP_345621215.1">
    <property type="nucleotide sequence ID" value="NZ_BAABIG010000039.1"/>
</dbReference>
<protein>
    <recommendedName>
        <fullName evidence="12 13">DNA primase</fullName>
        <ecNumber evidence="12">2.7.7.101</ecNumber>
    </recommendedName>
</protein>
<dbReference type="InterPro" id="IPR013264">
    <property type="entry name" value="DNAG_N"/>
</dbReference>
<comment type="function">
    <text evidence="12 13">RNA polymerase that catalyzes the synthesis of short RNA molecules used as primers for DNA polymerase during DNA replication.</text>
</comment>
<evidence type="ECO:0000256" key="13">
    <source>
        <dbReference type="PIRNR" id="PIRNR002811"/>
    </source>
</evidence>
<dbReference type="Proteomes" id="UP001501265">
    <property type="component" value="Unassembled WGS sequence"/>
</dbReference>
<keyword evidence="3 12" id="KW-0808">Transferase</keyword>
<evidence type="ECO:0000256" key="5">
    <source>
        <dbReference type="ARBA" id="ARBA00022705"/>
    </source>
</evidence>
<keyword evidence="17" id="KW-1185">Reference proteome</keyword>
<dbReference type="InterPro" id="IPR036977">
    <property type="entry name" value="DNA_primase_Znf_CHC2"/>
</dbReference>
<dbReference type="PANTHER" id="PTHR30313">
    <property type="entry name" value="DNA PRIMASE"/>
    <property type="match status" value="1"/>
</dbReference>
<evidence type="ECO:0000256" key="14">
    <source>
        <dbReference type="SAM" id="MobiDB-lite"/>
    </source>
</evidence>
<dbReference type="SUPFAM" id="SSF56731">
    <property type="entry name" value="DNA primase core"/>
    <property type="match status" value="1"/>
</dbReference>
<proteinExistence type="inferred from homology"/>
<comment type="domain">
    <text evidence="12">Contains an N-terminal zinc-binding domain, a central core domain that contains the primase activity, and a C-terminal DnaB-binding domain.</text>
</comment>
<dbReference type="SMART" id="SM00493">
    <property type="entry name" value="TOPRIM"/>
    <property type="match status" value="1"/>
</dbReference>
<evidence type="ECO:0000256" key="1">
    <source>
        <dbReference type="ARBA" id="ARBA00022478"/>
    </source>
</evidence>
<comment type="caution">
    <text evidence="16">The sequence shown here is derived from an EMBL/GenBank/DDBJ whole genome shotgun (WGS) entry which is preliminary data.</text>
</comment>
<evidence type="ECO:0000256" key="8">
    <source>
        <dbReference type="ARBA" id="ARBA00022833"/>
    </source>
</evidence>
<feature type="compositionally biased region" description="Basic and acidic residues" evidence="14">
    <location>
        <begin position="445"/>
        <end position="458"/>
    </location>
</feature>
<dbReference type="EMBL" id="BAABIG010000039">
    <property type="protein sequence ID" value="GAA4806142.1"/>
    <property type="molecule type" value="Genomic_DNA"/>
</dbReference>
<dbReference type="Pfam" id="PF10410">
    <property type="entry name" value="DnaB_bind"/>
    <property type="match status" value="1"/>
</dbReference>
<dbReference type="SUPFAM" id="SSF57783">
    <property type="entry name" value="Zinc beta-ribbon"/>
    <property type="match status" value="1"/>
</dbReference>
<dbReference type="Pfam" id="PF13662">
    <property type="entry name" value="Toprim_4"/>
    <property type="match status" value="1"/>
</dbReference>
<feature type="region of interest" description="Disordered" evidence="14">
    <location>
        <begin position="445"/>
        <end position="480"/>
    </location>
</feature>
<dbReference type="InterPro" id="IPR019475">
    <property type="entry name" value="DNA_primase_DnaB-bd"/>
</dbReference>
<dbReference type="InterPro" id="IPR002694">
    <property type="entry name" value="Znf_CHC2"/>
</dbReference>
<evidence type="ECO:0000313" key="17">
    <source>
        <dbReference type="Proteomes" id="UP001501265"/>
    </source>
</evidence>
<reference evidence="17" key="1">
    <citation type="journal article" date="2019" name="Int. J. Syst. Evol. Microbiol.">
        <title>The Global Catalogue of Microorganisms (GCM) 10K type strain sequencing project: providing services to taxonomists for standard genome sequencing and annotation.</title>
        <authorList>
            <consortium name="The Broad Institute Genomics Platform"/>
            <consortium name="The Broad Institute Genome Sequencing Center for Infectious Disease"/>
            <person name="Wu L."/>
            <person name="Ma J."/>
        </authorList>
    </citation>
    <scope>NUCLEOTIDE SEQUENCE [LARGE SCALE GENOMIC DNA]</scope>
    <source>
        <strain evidence="17">JCM 18081</strain>
    </source>
</reference>
<evidence type="ECO:0000256" key="7">
    <source>
        <dbReference type="ARBA" id="ARBA00022771"/>
    </source>
</evidence>
<keyword evidence="7 12" id="KW-0863">Zinc-finger</keyword>
<dbReference type="InterPro" id="IPR037068">
    <property type="entry name" value="DNA_primase_core_N_sf"/>
</dbReference>
<dbReference type="InterPro" id="IPR006171">
    <property type="entry name" value="TOPRIM_dom"/>
</dbReference>
<keyword evidence="5 12" id="KW-0235">DNA replication</keyword>
<feature type="domain" description="Toprim" evidence="15">
    <location>
        <begin position="262"/>
        <end position="346"/>
    </location>
</feature>
<dbReference type="CDD" id="cd03364">
    <property type="entry name" value="TOPRIM_DnaG_primases"/>
    <property type="match status" value="1"/>
</dbReference>
<dbReference type="Pfam" id="PF08275">
    <property type="entry name" value="DNAG_N"/>
    <property type="match status" value="1"/>
</dbReference>
<dbReference type="PANTHER" id="PTHR30313:SF2">
    <property type="entry name" value="DNA PRIMASE"/>
    <property type="match status" value="1"/>
</dbReference>
<gene>
    <name evidence="12 16" type="primary">dnaG</name>
    <name evidence="16" type="ORF">GCM10023220_40030</name>
</gene>
<sequence>MAGRINDEDVKAVRDAVPIDAVVSEYLQLRNAGGGNLKGLCPFHDEKSPSFQVSPSKGLFHCFGCQEGGDTLTFVMKIDHLTFSEAVERLAGQAGITLRYEEGGYNPTHQRGERIRLVEAHKIAAQWYEEQLATSAEADTGRIFLAERGFDQSAAAHFGVGYSPQGWDHLTRYLRGKGFSDKELLLSGLVQEGRRGPIDRFRGRLMWPIRDVGGEVVGFGARKLYESDNGPKYLNTPETPIYRKSQVLYGIDLAKKDIAKASRAVVVEGYTDVMACHLAGVTTAIATCGTAFGGDHIKILRRLLMDNGSARVIFTFDGDAAGQKAALRAFEDDQKFAAETYIAVAPDGMDPCDLRLAKGDEAVADLVQPRTPLFEFALRQIVARYDLDTPAGRAAALDEAAPVVARIKNSGAQHEVAVQLAGMLGILDTQFVVKRVAQLARWARDRGGERAERGDRGPAARGGGLQYAADPAPRSPRGPALNLRNPVFATERELLKLALQRPELVSPAFDAYGVDEFTAPPYAAVRQTIMEAGGAELGVEDPQDYLVRVREAAPDDTVRAMVTELAVEAIMLHRGVKGVDEIYAGAQLVTVRRRAVERRIRDITGRLTRLSAHGDPAELAAVQNELWVLQQYDQALRGHGAAAL</sequence>
<evidence type="ECO:0000256" key="2">
    <source>
        <dbReference type="ARBA" id="ARBA00022515"/>
    </source>
</evidence>
<keyword evidence="9" id="KW-0460">Magnesium</keyword>
<feature type="zinc finger region" description="CHC2-type" evidence="12">
    <location>
        <begin position="41"/>
        <end position="65"/>
    </location>
</feature>
<dbReference type="Gene3D" id="3.90.980.10">
    <property type="entry name" value="DNA primase, catalytic core, N-terminal domain"/>
    <property type="match status" value="1"/>
</dbReference>